<evidence type="ECO:0000256" key="3">
    <source>
        <dbReference type="ARBA" id="ARBA00007767"/>
    </source>
</evidence>
<evidence type="ECO:0000256" key="1">
    <source>
        <dbReference type="ARBA" id="ARBA00004156"/>
    </source>
</evidence>
<dbReference type="GO" id="GO:0030659">
    <property type="term" value="C:cytoplasmic vesicle membrane"/>
    <property type="evidence" value="ECO:0007669"/>
    <property type="project" value="UniProtKB-SubCell"/>
</dbReference>
<name>A0A834QFM7_MARMO</name>
<feature type="region of interest" description="Disordered" evidence="8">
    <location>
        <begin position="1"/>
        <end position="21"/>
    </location>
</feature>
<dbReference type="EMBL" id="WJEC01001470">
    <property type="protein sequence ID" value="KAF7478734.1"/>
    <property type="molecule type" value="Genomic_DNA"/>
</dbReference>
<reference evidence="10" key="1">
    <citation type="submission" date="2020-08" db="EMBL/GenBank/DDBJ databases">
        <authorList>
            <person name="Shumante A."/>
            <person name="Zimin A.V."/>
            <person name="Puiu D."/>
            <person name="Salzberg S.L."/>
        </authorList>
    </citation>
    <scope>NUCLEOTIDE SEQUENCE</scope>
    <source>
        <strain evidence="10">WC2-LM</strain>
        <tissue evidence="10">Liver</tissue>
    </source>
</reference>
<evidence type="ECO:0000256" key="2">
    <source>
        <dbReference type="ARBA" id="ARBA00004167"/>
    </source>
</evidence>
<keyword evidence="5 9" id="KW-1133">Transmembrane helix</keyword>
<keyword evidence="6 9" id="KW-0472">Membrane</keyword>
<evidence type="ECO:0000256" key="5">
    <source>
        <dbReference type="ARBA" id="ARBA00022989"/>
    </source>
</evidence>
<evidence type="ECO:0000256" key="7">
    <source>
        <dbReference type="ARBA" id="ARBA00023329"/>
    </source>
</evidence>
<dbReference type="GO" id="GO:0048268">
    <property type="term" value="P:clathrin coat assembly"/>
    <property type="evidence" value="ECO:0007669"/>
    <property type="project" value="InterPro"/>
</dbReference>
<comment type="subcellular location">
    <subcellularLocation>
        <location evidence="1">Cytoplasmic vesicle membrane</location>
    </subcellularLocation>
    <subcellularLocation>
        <location evidence="2">Membrane</location>
        <topology evidence="2">Single-pass membrane protein</topology>
    </subcellularLocation>
</comment>
<dbReference type="Proteomes" id="UP000662637">
    <property type="component" value="Unassembled WGS sequence"/>
</dbReference>
<feature type="compositionally biased region" description="Polar residues" evidence="8">
    <location>
        <begin position="155"/>
        <end position="164"/>
    </location>
</feature>
<comment type="caution">
    <text evidence="10">The sequence shown here is derived from an EMBL/GenBank/DDBJ whole genome shotgun (WGS) entry which is preliminary data.</text>
</comment>
<dbReference type="PANTHER" id="PTHR28546:SF1">
    <property type="entry name" value="NEURON-SPECIFIC VESICULAR PROTEIN CALCYON"/>
    <property type="match status" value="1"/>
</dbReference>
<organism evidence="10 11">
    <name type="scientific">Marmota monax</name>
    <name type="common">Woodchuck</name>
    <dbReference type="NCBI Taxonomy" id="9995"/>
    <lineage>
        <taxon>Eukaryota</taxon>
        <taxon>Metazoa</taxon>
        <taxon>Chordata</taxon>
        <taxon>Craniata</taxon>
        <taxon>Vertebrata</taxon>
        <taxon>Euteleostomi</taxon>
        <taxon>Mammalia</taxon>
        <taxon>Eutheria</taxon>
        <taxon>Euarchontoglires</taxon>
        <taxon>Glires</taxon>
        <taxon>Rodentia</taxon>
        <taxon>Sciuromorpha</taxon>
        <taxon>Sciuridae</taxon>
        <taxon>Xerinae</taxon>
        <taxon>Marmotini</taxon>
        <taxon>Marmota</taxon>
    </lineage>
</organism>
<dbReference type="GO" id="GO:0005768">
    <property type="term" value="C:endosome"/>
    <property type="evidence" value="ECO:0007669"/>
    <property type="project" value="TreeGrafter"/>
</dbReference>
<evidence type="ECO:0008006" key="12">
    <source>
        <dbReference type="Google" id="ProtNLM"/>
    </source>
</evidence>
<dbReference type="Pfam" id="PF06387">
    <property type="entry name" value="Calcyon"/>
    <property type="match status" value="2"/>
</dbReference>
<evidence type="ECO:0000256" key="6">
    <source>
        <dbReference type="ARBA" id="ARBA00023136"/>
    </source>
</evidence>
<evidence type="ECO:0000256" key="8">
    <source>
        <dbReference type="SAM" id="MobiDB-lite"/>
    </source>
</evidence>
<feature type="region of interest" description="Disordered" evidence="8">
    <location>
        <begin position="139"/>
        <end position="184"/>
    </location>
</feature>
<dbReference type="GO" id="GO:0032051">
    <property type="term" value="F:clathrin light chain binding"/>
    <property type="evidence" value="ECO:0007669"/>
    <property type="project" value="InterPro"/>
</dbReference>
<evidence type="ECO:0000313" key="10">
    <source>
        <dbReference type="EMBL" id="KAF7478734.1"/>
    </source>
</evidence>
<feature type="transmembrane region" description="Helical" evidence="9">
    <location>
        <begin position="48"/>
        <end position="66"/>
    </location>
</feature>
<protein>
    <recommendedName>
        <fullName evidence="12">Neuron-specific vesicular protein calcyon</fullName>
    </recommendedName>
</protein>
<keyword evidence="4 9" id="KW-0812">Transmembrane</keyword>
<sequence>MVKLGCSFSGKPGKDPGDQDGVAMDSVPLISPLDVSQLQPPFPDQLPTARMIAFAMALLGCVLIMYKAIWYDQFTCPDGFLLRHKICTPLTLEMYYTEMDPERHRSILAAIGAYPLSRKHGTEMPAAWGDSYRAAKEVHKGPTPAAAAAAAAAVTTETPGQPSTKGEKEEARKAASSAPPPAPQ</sequence>
<keyword evidence="7" id="KW-0968">Cytoplasmic vesicle</keyword>
<proteinExistence type="inferred from homology"/>
<accession>A0A834QFM7</accession>
<evidence type="ECO:0000256" key="9">
    <source>
        <dbReference type="SAM" id="Phobius"/>
    </source>
</evidence>
<evidence type="ECO:0000256" key="4">
    <source>
        <dbReference type="ARBA" id="ARBA00022692"/>
    </source>
</evidence>
<dbReference type="AlphaFoldDB" id="A0A834QFM7"/>
<dbReference type="InterPro" id="IPR009431">
    <property type="entry name" value="NSG"/>
</dbReference>
<dbReference type="GO" id="GO:0016197">
    <property type="term" value="P:endosomal transport"/>
    <property type="evidence" value="ECO:0007669"/>
    <property type="project" value="TreeGrafter"/>
</dbReference>
<comment type="similarity">
    <text evidence="3">Belongs to the NSG family.</text>
</comment>
<dbReference type="PANTHER" id="PTHR28546">
    <property type="entry name" value="NEURONAL VESICLE TRAFFICKING-ASSOCIATED PROTEIN 2-RELATED"/>
    <property type="match status" value="1"/>
</dbReference>
<evidence type="ECO:0000313" key="11">
    <source>
        <dbReference type="Proteomes" id="UP000662637"/>
    </source>
</evidence>
<gene>
    <name evidence="10" type="ORF">GHT09_010094</name>
</gene>